<feature type="compositionally biased region" description="Basic residues" evidence="1">
    <location>
        <begin position="109"/>
        <end position="123"/>
    </location>
</feature>
<feature type="region of interest" description="Disordered" evidence="1">
    <location>
        <begin position="101"/>
        <end position="143"/>
    </location>
</feature>
<keyword evidence="3" id="KW-1185">Reference proteome</keyword>
<sequence length="296" mass="33485">MPANSSYPHWHRDYYEIQLHILLERLSTDLLFPSNIPPTATNPAADTPPPTQTPPRPIPFTEETPGLVAMPLYVHLKEWVVYEALRAGESFHVRVDLDEDNDIDDAAGKGKHRQSRSRSRGRSRSSGPSRIQSRARSTGKRKNSHCTYHTLLTLVVALTKLSRFNPSMKYLLTSCVASMHMESRSGKSVGDRSYYISKEFTRSHHYPVGRGTRYSTAIRCERVFLKASWGLYDTIEMVHARLHEHSVEKFSLRVMLNPTTTGHTPAASMTLSEFSLVIRFVAANTTVSFLMLLKSP</sequence>
<evidence type="ECO:0000313" key="2">
    <source>
        <dbReference type="EMBL" id="KAF9049442.1"/>
    </source>
</evidence>
<name>A0A9P5P747_9AGAR</name>
<feature type="region of interest" description="Disordered" evidence="1">
    <location>
        <begin position="34"/>
        <end position="62"/>
    </location>
</feature>
<accession>A0A9P5P747</accession>
<dbReference type="AlphaFoldDB" id="A0A9P5P747"/>
<comment type="caution">
    <text evidence="2">The sequence shown here is derived from an EMBL/GenBank/DDBJ whole genome shotgun (WGS) entry which is preliminary data.</text>
</comment>
<feature type="compositionally biased region" description="Pro residues" evidence="1">
    <location>
        <begin position="46"/>
        <end position="58"/>
    </location>
</feature>
<dbReference type="EMBL" id="JADNRY010000473">
    <property type="protein sequence ID" value="KAF9049442.1"/>
    <property type="molecule type" value="Genomic_DNA"/>
</dbReference>
<dbReference type="Proteomes" id="UP000772434">
    <property type="component" value="Unassembled WGS sequence"/>
</dbReference>
<gene>
    <name evidence="2" type="ORF">BDP27DRAFT_677024</name>
</gene>
<evidence type="ECO:0000256" key="1">
    <source>
        <dbReference type="SAM" id="MobiDB-lite"/>
    </source>
</evidence>
<reference evidence="2" key="1">
    <citation type="submission" date="2020-11" db="EMBL/GenBank/DDBJ databases">
        <authorList>
            <consortium name="DOE Joint Genome Institute"/>
            <person name="Ahrendt S."/>
            <person name="Riley R."/>
            <person name="Andreopoulos W."/>
            <person name="Labutti K."/>
            <person name="Pangilinan J."/>
            <person name="Ruiz-Duenas F.J."/>
            <person name="Barrasa J.M."/>
            <person name="Sanchez-Garcia M."/>
            <person name="Camarero S."/>
            <person name="Miyauchi S."/>
            <person name="Serrano A."/>
            <person name="Linde D."/>
            <person name="Babiker R."/>
            <person name="Drula E."/>
            <person name="Ayuso-Fernandez I."/>
            <person name="Pacheco R."/>
            <person name="Padilla G."/>
            <person name="Ferreira P."/>
            <person name="Barriuso J."/>
            <person name="Kellner H."/>
            <person name="Castanera R."/>
            <person name="Alfaro M."/>
            <person name="Ramirez L."/>
            <person name="Pisabarro A.G."/>
            <person name="Kuo A."/>
            <person name="Tritt A."/>
            <person name="Lipzen A."/>
            <person name="He G."/>
            <person name="Yan M."/>
            <person name="Ng V."/>
            <person name="Cullen D."/>
            <person name="Martin F."/>
            <person name="Rosso M.-N."/>
            <person name="Henrissat B."/>
            <person name="Hibbett D."/>
            <person name="Martinez A.T."/>
            <person name="Grigoriev I.V."/>
        </authorList>
    </citation>
    <scope>NUCLEOTIDE SEQUENCE</scope>
    <source>
        <strain evidence="2">AH 40177</strain>
    </source>
</reference>
<protein>
    <submittedName>
        <fullName evidence="2">Uncharacterized protein</fullName>
    </submittedName>
</protein>
<feature type="compositionally biased region" description="Low complexity" evidence="1">
    <location>
        <begin position="124"/>
        <end position="134"/>
    </location>
</feature>
<proteinExistence type="predicted"/>
<dbReference type="OrthoDB" id="2739948at2759"/>
<organism evidence="2 3">
    <name type="scientific">Rhodocollybia butyracea</name>
    <dbReference type="NCBI Taxonomy" id="206335"/>
    <lineage>
        <taxon>Eukaryota</taxon>
        <taxon>Fungi</taxon>
        <taxon>Dikarya</taxon>
        <taxon>Basidiomycota</taxon>
        <taxon>Agaricomycotina</taxon>
        <taxon>Agaricomycetes</taxon>
        <taxon>Agaricomycetidae</taxon>
        <taxon>Agaricales</taxon>
        <taxon>Marasmiineae</taxon>
        <taxon>Omphalotaceae</taxon>
        <taxon>Rhodocollybia</taxon>
    </lineage>
</organism>
<evidence type="ECO:0000313" key="3">
    <source>
        <dbReference type="Proteomes" id="UP000772434"/>
    </source>
</evidence>